<dbReference type="EMBL" id="JASCZI010183944">
    <property type="protein sequence ID" value="MED6189813.1"/>
    <property type="molecule type" value="Genomic_DNA"/>
</dbReference>
<organism evidence="1 2">
    <name type="scientific">Stylosanthes scabra</name>
    <dbReference type="NCBI Taxonomy" id="79078"/>
    <lineage>
        <taxon>Eukaryota</taxon>
        <taxon>Viridiplantae</taxon>
        <taxon>Streptophyta</taxon>
        <taxon>Embryophyta</taxon>
        <taxon>Tracheophyta</taxon>
        <taxon>Spermatophyta</taxon>
        <taxon>Magnoliopsida</taxon>
        <taxon>eudicotyledons</taxon>
        <taxon>Gunneridae</taxon>
        <taxon>Pentapetalae</taxon>
        <taxon>rosids</taxon>
        <taxon>fabids</taxon>
        <taxon>Fabales</taxon>
        <taxon>Fabaceae</taxon>
        <taxon>Papilionoideae</taxon>
        <taxon>50 kb inversion clade</taxon>
        <taxon>dalbergioids sensu lato</taxon>
        <taxon>Dalbergieae</taxon>
        <taxon>Pterocarpus clade</taxon>
        <taxon>Stylosanthes</taxon>
    </lineage>
</organism>
<reference evidence="1 2" key="1">
    <citation type="journal article" date="2023" name="Plants (Basel)">
        <title>Bridging the Gap: Combining Genomics and Transcriptomics Approaches to Understand Stylosanthes scabra, an Orphan Legume from the Brazilian Caatinga.</title>
        <authorList>
            <person name="Ferreira-Neto J.R.C."/>
            <person name="da Silva M.D."/>
            <person name="Binneck E."/>
            <person name="de Melo N.F."/>
            <person name="da Silva R.H."/>
            <person name="de Melo A.L.T.M."/>
            <person name="Pandolfi V."/>
            <person name="Bustamante F.O."/>
            <person name="Brasileiro-Vidal A.C."/>
            <person name="Benko-Iseppon A.M."/>
        </authorList>
    </citation>
    <scope>NUCLEOTIDE SEQUENCE [LARGE SCALE GENOMIC DNA]</scope>
    <source>
        <tissue evidence="1">Leaves</tissue>
    </source>
</reference>
<evidence type="ECO:0000313" key="2">
    <source>
        <dbReference type="Proteomes" id="UP001341840"/>
    </source>
</evidence>
<protein>
    <submittedName>
        <fullName evidence="1">Uncharacterized protein</fullName>
    </submittedName>
</protein>
<proteinExistence type="predicted"/>
<keyword evidence="2" id="KW-1185">Reference proteome</keyword>
<sequence>MLKEIKEGQRPTPIILKRQPDTPQELQLEVLLDAPFLVGTITHSLVVLLDPIYLSDCCESICSCNFHHTNEYPQLQEDNTVALTHNFIEGTTIPPYNKQYDTQGWRANQPTRWSLPPQ</sequence>
<gene>
    <name evidence="1" type="ORF">PIB30_099722</name>
</gene>
<comment type="caution">
    <text evidence="1">The sequence shown here is derived from an EMBL/GenBank/DDBJ whole genome shotgun (WGS) entry which is preliminary data.</text>
</comment>
<dbReference type="Proteomes" id="UP001341840">
    <property type="component" value="Unassembled WGS sequence"/>
</dbReference>
<name>A0ABU6WZH5_9FABA</name>
<evidence type="ECO:0000313" key="1">
    <source>
        <dbReference type="EMBL" id="MED6189813.1"/>
    </source>
</evidence>
<accession>A0ABU6WZH5</accession>